<name>A0AA94Y7W1_9BACE</name>
<evidence type="ECO:0000313" key="1">
    <source>
        <dbReference type="EMBL" id="UVQ98796.1"/>
    </source>
</evidence>
<dbReference type="EMBL" id="CP103166">
    <property type="protein sequence ID" value="UVQ98796.1"/>
    <property type="molecule type" value="Genomic_DNA"/>
</dbReference>
<reference evidence="1" key="1">
    <citation type="submission" date="2022-08" db="EMBL/GenBank/DDBJ databases">
        <title>Genome Sequencing of Bacteroides fragilis Group Isolates with Nanopore Technology.</title>
        <authorList>
            <person name="Tisza M.J."/>
            <person name="Smith D."/>
            <person name="Dekker J.P."/>
        </authorList>
    </citation>
    <scope>NUCLEOTIDE SEQUENCE</scope>
    <source>
        <strain evidence="1">BFG-474</strain>
    </source>
</reference>
<dbReference type="SUPFAM" id="SSF63829">
    <property type="entry name" value="Calcium-dependent phosphotriesterase"/>
    <property type="match status" value="1"/>
</dbReference>
<dbReference type="Proteomes" id="UP001060260">
    <property type="component" value="Chromosome"/>
</dbReference>
<dbReference type="AlphaFoldDB" id="A0AA94Y7W1"/>
<dbReference type="InterPro" id="IPR011110">
    <property type="entry name" value="Reg_prop"/>
</dbReference>
<accession>A0AA94Y7W1</accession>
<gene>
    <name evidence="1" type="ORF">NXW23_00530</name>
</gene>
<dbReference type="Gene3D" id="2.130.10.10">
    <property type="entry name" value="YVTN repeat-like/Quinoprotein amine dehydrogenase"/>
    <property type="match status" value="2"/>
</dbReference>
<evidence type="ECO:0000313" key="2">
    <source>
        <dbReference type="Proteomes" id="UP001060260"/>
    </source>
</evidence>
<dbReference type="InterPro" id="IPR015943">
    <property type="entry name" value="WD40/YVTN_repeat-like_dom_sf"/>
</dbReference>
<proteinExistence type="predicted"/>
<organism evidence="1 2">
    <name type="scientific">Bacteroides caccae</name>
    <dbReference type="NCBI Taxonomy" id="47678"/>
    <lineage>
        <taxon>Bacteria</taxon>
        <taxon>Pseudomonadati</taxon>
        <taxon>Bacteroidota</taxon>
        <taxon>Bacteroidia</taxon>
        <taxon>Bacteroidales</taxon>
        <taxon>Bacteroidaceae</taxon>
        <taxon>Bacteroides</taxon>
    </lineage>
</organism>
<evidence type="ECO:0008006" key="3">
    <source>
        <dbReference type="Google" id="ProtNLM"/>
    </source>
</evidence>
<protein>
    <recommendedName>
        <fullName evidence="3">Hybrid sensor histidine kinase/response regulator</fullName>
    </recommendedName>
</protein>
<dbReference type="Pfam" id="PF07494">
    <property type="entry name" value="Reg_prop"/>
    <property type="match status" value="2"/>
</dbReference>
<sequence length="322" mass="36498">MVRYDETHGNFIPFNHDIIYSSLCINGGVLFGSENRIYKYDYQKRSFKAVCITPKGATDSDITKYRVQRIIAVSPKEVLIVTRRDGIYILNYPNMQLKRFFSCPNNILQGACLASNGYIYLSFWGQGLFCYEKTGKLIKQYTSNNSGLTNNYVLDIIEKKGYLWLATDGGGINRLELRNEKFSNLYHIAGDENSLPVNSITVLYKDSNECLWAGSVRGGVFNIKESYIRTYKDCPLGYNNGLSEKSVTSFYEEANGKLWIGTDGGGINLYDPQTGNFKHFSSTYGDKVISIAPVSEKELMVSVYTKGLFLFEKNTQVFIDRL</sequence>